<dbReference type="EMBL" id="HBFM01010288">
    <property type="protein sequence ID" value="CAD8770141.1"/>
    <property type="molecule type" value="Transcribed_RNA"/>
</dbReference>
<dbReference type="PANTHER" id="PTHR10288">
    <property type="entry name" value="KH DOMAIN CONTAINING RNA BINDING PROTEIN"/>
    <property type="match status" value="1"/>
</dbReference>
<feature type="region of interest" description="Disordered" evidence="3">
    <location>
        <begin position="1"/>
        <end position="87"/>
    </location>
</feature>
<feature type="compositionally biased region" description="Basic and acidic residues" evidence="3">
    <location>
        <begin position="1"/>
        <end position="12"/>
    </location>
</feature>
<feature type="domain" description="WW" evidence="4">
    <location>
        <begin position="427"/>
        <end position="453"/>
    </location>
</feature>
<dbReference type="AlphaFoldDB" id="A0A7S0YAY8"/>
<protein>
    <recommendedName>
        <fullName evidence="4">WW domain-containing protein</fullName>
    </recommendedName>
</protein>
<dbReference type="SUPFAM" id="SSF54791">
    <property type="entry name" value="Eukaryotic type KH-domain (KH-domain type I)"/>
    <property type="match status" value="3"/>
</dbReference>
<dbReference type="InterPro" id="IPR001202">
    <property type="entry name" value="WW_dom"/>
</dbReference>
<dbReference type="Gene3D" id="3.30.1370.10">
    <property type="entry name" value="K Homology domain, type 1"/>
    <property type="match status" value="3"/>
</dbReference>
<evidence type="ECO:0000313" key="5">
    <source>
        <dbReference type="EMBL" id="CAD8770141.1"/>
    </source>
</evidence>
<dbReference type="InterPro" id="IPR036020">
    <property type="entry name" value="WW_dom_sf"/>
</dbReference>
<dbReference type="Gene3D" id="2.20.70.10">
    <property type="match status" value="1"/>
</dbReference>
<dbReference type="InterPro" id="IPR036612">
    <property type="entry name" value="KH_dom_type_1_sf"/>
</dbReference>
<dbReference type="Pfam" id="PF00013">
    <property type="entry name" value="KH_1"/>
    <property type="match status" value="3"/>
</dbReference>
<reference evidence="5" key="1">
    <citation type="submission" date="2021-01" db="EMBL/GenBank/DDBJ databases">
        <authorList>
            <person name="Corre E."/>
            <person name="Pelletier E."/>
            <person name="Niang G."/>
            <person name="Scheremetjew M."/>
            <person name="Finn R."/>
            <person name="Kale V."/>
            <person name="Holt S."/>
            <person name="Cochrane G."/>
            <person name="Meng A."/>
            <person name="Brown T."/>
            <person name="Cohen L."/>
        </authorList>
    </citation>
    <scope>NUCLEOTIDE SEQUENCE</scope>
    <source>
        <strain evidence="5">SAG 63-3</strain>
    </source>
</reference>
<dbReference type="Pfam" id="PF00397">
    <property type="entry name" value="WW"/>
    <property type="match status" value="1"/>
</dbReference>
<keyword evidence="1" id="KW-0677">Repeat</keyword>
<dbReference type="PROSITE" id="PS50020">
    <property type="entry name" value="WW_DOMAIN_2"/>
    <property type="match status" value="1"/>
</dbReference>
<dbReference type="SMART" id="SM00456">
    <property type="entry name" value="WW"/>
    <property type="match status" value="1"/>
</dbReference>
<feature type="compositionally biased region" description="Acidic residues" evidence="3">
    <location>
        <begin position="13"/>
        <end position="25"/>
    </location>
</feature>
<keyword evidence="2" id="KW-0694">RNA-binding</keyword>
<organism evidence="5">
    <name type="scientific">Polytomella parva</name>
    <dbReference type="NCBI Taxonomy" id="51329"/>
    <lineage>
        <taxon>Eukaryota</taxon>
        <taxon>Viridiplantae</taxon>
        <taxon>Chlorophyta</taxon>
        <taxon>core chlorophytes</taxon>
        <taxon>Chlorophyceae</taxon>
        <taxon>CS clade</taxon>
        <taxon>Chlamydomonadales</taxon>
        <taxon>Chlamydomonadaceae</taxon>
        <taxon>Polytomella</taxon>
    </lineage>
</organism>
<dbReference type="SMART" id="SM00322">
    <property type="entry name" value="KH"/>
    <property type="match status" value="3"/>
</dbReference>
<accession>A0A7S0YAY8</accession>
<proteinExistence type="predicted"/>
<feature type="compositionally biased region" description="Basic and acidic residues" evidence="3">
    <location>
        <begin position="43"/>
        <end position="72"/>
    </location>
</feature>
<dbReference type="InterPro" id="IPR004088">
    <property type="entry name" value="KH_dom_type_1"/>
</dbReference>
<evidence type="ECO:0000256" key="3">
    <source>
        <dbReference type="SAM" id="MobiDB-lite"/>
    </source>
</evidence>
<evidence type="ECO:0000256" key="1">
    <source>
        <dbReference type="ARBA" id="ARBA00022737"/>
    </source>
</evidence>
<dbReference type="InterPro" id="IPR004087">
    <property type="entry name" value="KH_dom"/>
</dbReference>
<dbReference type="PROSITE" id="PS01159">
    <property type="entry name" value="WW_DOMAIN_1"/>
    <property type="match status" value="1"/>
</dbReference>
<evidence type="ECO:0000259" key="4">
    <source>
        <dbReference type="PROSITE" id="PS50020"/>
    </source>
</evidence>
<sequence>MSDFKEDDHRQEEQEEQVQDGDEQDNGYGIPENDAQNGDFNDDESKQYKMKEAGKRKLDSSDSTESKTKHAAYEGADGFPTSTTSASADTDEVTEFFQCPASKVGKLIGKSGATIKDLEGRSNTKLQVDQNASGNEKPVRITGTRANVENAKKLILEQINSENPVSVGEDTRQIECPKFHVGRVIGRGGENIRLMQRASGATIMVIQDVPEGQPCLVKITGLPRAVEIAVNLVTYLTSSENVSIQSAIQKFGLGKTKVISCPKIKVGCVIGRGGATIKDLQKRNLVSIEVKQDCNPCEIVLTGLDEDLPRVEGAIMELITGNRTNAPFGKAASAGFPGAFPSNVGGFVPNSYNNAGYNMYQGNFPAYSGYPYSVPNTNAYPGYGNAAGYASNAYGAAAAAAAATFGGAYPNVGDISASSVPSGGNLWQVVSDGQRPYYYNASTGQSQWEKPADMP</sequence>
<dbReference type="GO" id="GO:0003723">
    <property type="term" value="F:RNA binding"/>
    <property type="evidence" value="ECO:0007669"/>
    <property type="project" value="UniProtKB-UniRule"/>
</dbReference>
<dbReference type="CDD" id="cd00105">
    <property type="entry name" value="KH-I"/>
    <property type="match status" value="2"/>
</dbReference>
<dbReference type="CDD" id="cd00201">
    <property type="entry name" value="WW"/>
    <property type="match status" value="1"/>
</dbReference>
<gene>
    <name evidence="5" type="ORF">PPAR00522_LOCUS6540</name>
</gene>
<name>A0A7S0YAY8_9CHLO</name>
<evidence type="ECO:0000256" key="2">
    <source>
        <dbReference type="PROSITE-ProRule" id="PRU00117"/>
    </source>
</evidence>
<dbReference type="SUPFAM" id="SSF51045">
    <property type="entry name" value="WW domain"/>
    <property type="match status" value="1"/>
</dbReference>
<dbReference type="PROSITE" id="PS50084">
    <property type="entry name" value="KH_TYPE_1"/>
    <property type="match status" value="3"/>
</dbReference>